<keyword evidence="2" id="KW-0472">Membrane</keyword>
<evidence type="ECO:0000313" key="3">
    <source>
        <dbReference type="EMBL" id="MBG6100603.1"/>
    </source>
</evidence>
<dbReference type="Proteomes" id="UP000631791">
    <property type="component" value="Unassembled WGS sequence"/>
</dbReference>
<feature type="region of interest" description="Disordered" evidence="1">
    <location>
        <begin position="159"/>
        <end position="226"/>
    </location>
</feature>
<organism evidence="3 4">
    <name type="scientific">Micromonospora vinacea</name>
    <dbReference type="NCBI Taxonomy" id="709878"/>
    <lineage>
        <taxon>Bacteria</taxon>
        <taxon>Bacillati</taxon>
        <taxon>Actinomycetota</taxon>
        <taxon>Actinomycetes</taxon>
        <taxon>Micromonosporales</taxon>
        <taxon>Micromonosporaceae</taxon>
        <taxon>Micromonospora</taxon>
    </lineage>
</organism>
<feature type="transmembrane region" description="Helical" evidence="2">
    <location>
        <begin position="37"/>
        <end position="57"/>
    </location>
</feature>
<evidence type="ECO:0000256" key="1">
    <source>
        <dbReference type="SAM" id="MobiDB-lite"/>
    </source>
</evidence>
<feature type="compositionally biased region" description="Pro residues" evidence="1">
    <location>
        <begin position="166"/>
        <end position="176"/>
    </location>
</feature>
<evidence type="ECO:0000256" key="2">
    <source>
        <dbReference type="SAM" id="Phobius"/>
    </source>
</evidence>
<keyword evidence="2" id="KW-1133">Transmembrane helix</keyword>
<keyword evidence="4" id="KW-1185">Reference proteome</keyword>
<gene>
    <name evidence="3" type="ORF">IW249_001017</name>
</gene>
<sequence length="226" mass="23041">MKAHRTDLVSFAFGLVFLALSAWWLLAQLLGLALPPVGWFLAGALILIGVFGLVGALRSGRPSPPEPTAEAGTAGAVAPVSGTSVSGAPVSGAPVSGAPVPVSGAATSTSGTALPVWEAERATWDTPSSDPTLSTDRTLGIPATETRAEVAPTTDVIHPAWLAHPPSDPPTEPIPGRPDSGDDEPTIGNLARPTSSEADEPTRSDQPVEATGDQPGDEREGPRREA</sequence>
<accession>A0ABS0JW68</accession>
<reference evidence="3 4" key="1">
    <citation type="submission" date="2020-11" db="EMBL/GenBank/DDBJ databases">
        <title>Sequencing the genomes of 1000 actinobacteria strains.</title>
        <authorList>
            <person name="Klenk H.-P."/>
        </authorList>
    </citation>
    <scope>NUCLEOTIDE SEQUENCE [LARGE SCALE GENOMIC DNA]</scope>
    <source>
        <strain evidence="3 4">DSM 101695</strain>
    </source>
</reference>
<keyword evidence="2" id="KW-0812">Transmembrane</keyword>
<proteinExistence type="predicted"/>
<protein>
    <submittedName>
        <fullName evidence="3">Uncharacterized protein</fullName>
    </submittedName>
</protein>
<dbReference type="EMBL" id="JADOTY010000001">
    <property type="protein sequence ID" value="MBG6100603.1"/>
    <property type="molecule type" value="Genomic_DNA"/>
</dbReference>
<feature type="compositionally biased region" description="Basic and acidic residues" evidence="1">
    <location>
        <begin position="216"/>
        <end position="226"/>
    </location>
</feature>
<evidence type="ECO:0000313" key="4">
    <source>
        <dbReference type="Proteomes" id="UP000631791"/>
    </source>
</evidence>
<name>A0ABS0JW68_9ACTN</name>
<comment type="caution">
    <text evidence="3">The sequence shown here is derived from an EMBL/GenBank/DDBJ whole genome shotgun (WGS) entry which is preliminary data.</text>
</comment>